<protein>
    <submittedName>
        <fullName evidence="5">TetR family transcriptional regulator</fullName>
    </submittedName>
</protein>
<accession>A0A5N0E6U5</accession>
<gene>
    <name evidence="5" type="ORF">F3087_37170</name>
</gene>
<dbReference type="PROSITE" id="PS50977">
    <property type="entry name" value="HTH_TETR_2"/>
    <property type="match status" value="1"/>
</dbReference>
<feature type="region of interest" description="Disordered" evidence="3">
    <location>
        <begin position="1"/>
        <end position="23"/>
    </location>
</feature>
<dbReference type="SUPFAM" id="SSF48498">
    <property type="entry name" value="Tetracyclin repressor-like, C-terminal domain"/>
    <property type="match status" value="1"/>
</dbReference>
<dbReference type="Gene3D" id="1.10.357.10">
    <property type="entry name" value="Tetracycline Repressor, domain 2"/>
    <property type="match status" value="1"/>
</dbReference>
<dbReference type="SUPFAM" id="SSF46689">
    <property type="entry name" value="Homeodomain-like"/>
    <property type="match status" value="1"/>
</dbReference>
<evidence type="ECO:0000256" key="2">
    <source>
        <dbReference type="PROSITE-ProRule" id="PRU00335"/>
    </source>
</evidence>
<evidence type="ECO:0000259" key="4">
    <source>
        <dbReference type="PROSITE" id="PS50977"/>
    </source>
</evidence>
<organism evidence="5 6">
    <name type="scientific">Nocardia colli</name>
    <dbReference type="NCBI Taxonomy" id="2545717"/>
    <lineage>
        <taxon>Bacteria</taxon>
        <taxon>Bacillati</taxon>
        <taxon>Actinomycetota</taxon>
        <taxon>Actinomycetes</taxon>
        <taxon>Mycobacteriales</taxon>
        <taxon>Nocardiaceae</taxon>
        <taxon>Nocardia</taxon>
    </lineage>
</organism>
<dbReference type="RefSeq" id="WP_150406813.1">
    <property type="nucleotide sequence ID" value="NZ_VXLC01000025.1"/>
</dbReference>
<keyword evidence="1 2" id="KW-0238">DNA-binding</keyword>
<dbReference type="InterPro" id="IPR041583">
    <property type="entry name" value="TetR_C_31"/>
</dbReference>
<keyword evidence="6" id="KW-1185">Reference proteome</keyword>
<dbReference type="InterPro" id="IPR001647">
    <property type="entry name" value="HTH_TetR"/>
</dbReference>
<dbReference type="InterPro" id="IPR009057">
    <property type="entry name" value="Homeodomain-like_sf"/>
</dbReference>
<dbReference type="Pfam" id="PF00440">
    <property type="entry name" value="TetR_N"/>
    <property type="match status" value="1"/>
</dbReference>
<dbReference type="EMBL" id="VXLC01000025">
    <property type="protein sequence ID" value="KAA8883885.1"/>
    <property type="molecule type" value="Genomic_DNA"/>
</dbReference>
<sequence>MAPADPNRASTARTRRHRAAGAARRDALVQATVAVVAEQGMAGVTHRAVTERAGVPLATISYFFESIDALAEEALRVFIAERVRVLTALSDALATTDHDIADLATLFADAAAADRTQSMAMIEAVLHAGRHPGHRTAVAAALDALRQVAVTTLRAAGANDPETTAESFVALIDGFALHALAAETQQVDRIALRRAIQALFLGELVAAGRIEDATHLAAQST</sequence>
<dbReference type="Pfam" id="PF17940">
    <property type="entry name" value="TetR_C_31"/>
    <property type="match status" value="1"/>
</dbReference>
<comment type="caution">
    <text evidence="5">The sequence shown here is derived from an EMBL/GenBank/DDBJ whole genome shotgun (WGS) entry which is preliminary data.</text>
</comment>
<evidence type="ECO:0000256" key="3">
    <source>
        <dbReference type="SAM" id="MobiDB-lite"/>
    </source>
</evidence>
<dbReference type="InterPro" id="IPR036271">
    <property type="entry name" value="Tet_transcr_reg_TetR-rel_C_sf"/>
</dbReference>
<evidence type="ECO:0000313" key="6">
    <source>
        <dbReference type="Proteomes" id="UP000323876"/>
    </source>
</evidence>
<feature type="domain" description="HTH tetR-type" evidence="4">
    <location>
        <begin position="22"/>
        <end position="82"/>
    </location>
</feature>
<name>A0A5N0E6U5_9NOCA</name>
<proteinExistence type="predicted"/>
<evidence type="ECO:0000256" key="1">
    <source>
        <dbReference type="ARBA" id="ARBA00023125"/>
    </source>
</evidence>
<dbReference type="AlphaFoldDB" id="A0A5N0E6U5"/>
<feature type="DNA-binding region" description="H-T-H motif" evidence="2">
    <location>
        <begin position="45"/>
        <end position="64"/>
    </location>
</feature>
<reference evidence="5 6" key="1">
    <citation type="submission" date="2019-09" db="EMBL/GenBank/DDBJ databases">
        <authorList>
            <person name="Wang X."/>
        </authorList>
    </citation>
    <scope>NUCLEOTIDE SEQUENCE [LARGE SCALE GENOMIC DNA]</scope>
    <source>
        <strain evidence="5 6">CICC 11023</strain>
    </source>
</reference>
<evidence type="ECO:0000313" key="5">
    <source>
        <dbReference type="EMBL" id="KAA8883885.1"/>
    </source>
</evidence>
<dbReference type="OrthoDB" id="6929199at2"/>
<dbReference type="Proteomes" id="UP000323876">
    <property type="component" value="Unassembled WGS sequence"/>
</dbReference>
<dbReference type="GO" id="GO:0003677">
    <property type="term" value="F:DNA binding"/>
    <property type="evidence" value="ECO:0007669"/>
    <property type="project" value="UniProtKB-UniRule"/>
</dbReference>